<sequence>MATGVATMGNRKAVLITPRAFLTFESINARETPRKISAMEETIKYLNVKVMAFRDLLSCKTET</sequence>
<dbReference type="AlphaFoldDB" id="A0A645JKY1"/>
<evidence type="ECO:0000313" key="1">
    <source>
        <dbReference type="EMBL" id="MPN63379.1"/>
    </source>
</evidence>
<reference evidence="1" key="1">
    <citation type="submission" date="2019-08" db="EMBL/GenBank/DDBJ databases">
        <authorList>
            <person name="Kucharzyk K."/>
            <person name="Murdoch R.W."/>
            <person name="Higgins S."/>
            <person name="Loffler F."/>
        </authorList>
    </citation>
    <scope>NUCLEOTIDE SEQUENCE</scope>
</reference>
<name>A0A645JKY1_9ZZZZ</name>
<proteinExistence type="predicted"/>
<accession>A0A645JKY1</accession>
<protein>
    <submittedName>
        <fullName evidence="1">Uncharacterized protein</fullName>
    </submittedName>
</protein>
<gene>
    <name evidence="1" type="ORF">SDC9_211137</name>
</gene>
<comment type="caution">
    <text evidence="1">The sequence shown here is derived from an EMBL/GenBank/DDBJ whole genome shotgun (WGS) entry which is preliminary data.</text>
</comment>
<dbReference type="EMBL" id="VSSQ01142714">
    <property type="protein sequence ID" value="MPN63379.1"/>
    <property type="molecule type" value="Genomic_DNA"/>
</dbReference>
<organism evidence="1">
    <name type="scientific">bioreactor metagenome</name>
    <dbReference type="NCBI Taxonomy" id="1076179"/>
    <lineage>
        <taxon>unclassified sequences</taxon>
        <taxon>metagenomes</taxon>
        <taxon>ecological metagenomes</taxon>
    </lineage>
</organism>